<protein>
    <submittedName>
        <fullName evidence="1">Uncharacterized protein</fullName>
    </submittedName>
</protein>
<dbReference type="EMBL" id="JAMKPW020000017">
    <property type="protein sequence ID" value="KAK8209129.1"/>
    <property type="molecule type" value="Genomic_DNA"/>
</dbReference>
<accession>A0ACC3SDI8</accession>
<proteinExistence type="predicted"/>
<comment type="caution">
    <text evidence="1">The sequence shown here is derived from an EMBL/GenBank/DDBJ whole genome shotgun (WGS) entry which is preliminary data.</text>
</comment>
<dbReference type="Proteomes" id="UP001320706">
    <property type="component" value="Unassembled WGS sequence"/>
</dbReference>
<organism evidence="1 2">
    <name type="scientific">Zalaria obscura</name>
    <dbReference type="NCBI Taxonomy" id="2024903"/>
    <lineage>
        <taxon>Eukaryota</taxon>
        <taxon>Fungi</taxon>
        <taxon>Dikarya</taxon>
        <taxon>Ascomycota</taxon>
        <taxon>Pezizomycotina</taxon>
        <taxon>Dothideomycetes</taxon>
        <taxon>Dothideomycetidae</taxon>
        <taxon>Dothideales</taxon>
        <taxon>Zalariaceae</taxon>
        <taxon>Zalaria</taxon>
    </lineage>
</organism>
<gene>
    <name evidence="1" type="ORF">M8818_003824</name>
</gene>
<evidence type="ECO:0000313" key="2">
    <source>
        <dbReference type="Proteomes" id="UP001320706"/>
    </source>
</evidence>
<name>A0ACC3SDI8_9PEZI</name>
<keyword evidence="2" id="KW-1185">Reference proteome</keyword>
<sequence>MSDDMERDMLPPDWRTRDEYESWIAGKRAIFDRERQSREEHDQRALGRNYAAPSHNDSLAARCEDPRLTQNQRTRVLPPVNRTYGHEDRLNPMDPVWQDIRYGSGIFNEPDVRDTPAFPDWRRARQTTPSVSSGSRSHSRRSRAGDDFAVDTEETLTSMDAQLRMLEARERRSRRESEHSGPGMRVGANLPQGSYGARIRPDAEGVPVSRADMAPGGRGYDTSRRSYDRNRRP</sequence>
<reference evidence="1" key="1">
    <citation type="submission" date="2024-02" db="EMBL/GenBank/DDBJ databases">
        <title>Metagenome Assembled Genome of Zalaria obscura JY119.</title>
        <authorList>
            <person name="Vighnesh L."/>
            <person name="Jagadeeshwari U."/>
            <person name="Venkata Ramana C."/>
            <person name="Sasikala C."/>
        </authorList>
    </citation>
    <scope>NUCLEOTIDE SEQUENCE</scope>
    <source>
        <strain evidence="1">JY119</strain>
    </source>
</reference>
<evidence type="ECO:0000313" key="1">
    <source>
        <dbReference type="EMBL" id="KAK8209129.1"/>
    </source>
</evidence>